<dbReference type="EMBL" id="CP043031">
    <property type="protein sequence ID" value="QEH93803.1"/>
    <property type="molecule type" value="Genomic_DNA"/>
</dbReference>
<evidence type="ECO:0000313" key="2">
    <source>
        <dbReference type="EMBL" id="QEH93803.1"/>
    </source>
</evidence>
<feature type="region of interest" description="Disordered" evidence="1">
    <location>
        <begin position="23"/>
        <end position="49"/>
    </location>
</feature>
<dbReference type="Proteomes" id="UP000323565">
    <property type="component" value="Chromosome"/>
</dbReference>
<name>A0ABX5ZAR9_9MICO</name>
<proteinExistence type="predicted"/>
<gene>
    <name evidence="2" type="ORF">FV141_09870</name>
</gene>
<evidence type="ECO:0000313" key="3">
    <source>
        <dbReference type="Proteomes" id="UP000323565"/>
    </source>
</evidence>
<sequence length="62" mass="6772">MRAYFETSEASNAVLRISSYIHTTTGRPPADATCQNSSPERVAANDEDDVRRHVADALGRPP</sequence>
<keyword evidence="3" id="KW-1185">Reference proteome</keyword>
<organism evidence="2 3">
    <name type="scientific">Dermacoccus abyssi</name>
    <dbReference type="NCBI Taxonomy" id="322596"/>
    <lineage>
        <taxon>Bacteria</taxon>
        <taxon>Bacillati</taxon>
        <taxon>Actinomycetota</taxon>
        <taxon>Actinomycetes</taxon>
        <taxon>Micrococcales</taxon>
        <taxon>Dermacoccaceae</taxon>
        <taxon>Dermacoccus</taxon>
    </lineage>
</organism>
<protein>
    <submittedName>
        <fullName evidence="2">Uncharacterized protein</fullName>
    </submittedName>
</protein>
<evidence type="ECO:0000256" key="1">
    <source>
        <dbReference type="SAM" id="MobiDB-lite"/>
    </source>
</evidence>
<accession>A0ABX5ZAR9</accession>
<reference evidence="2 3" key="1">
    <citation type="submission" date="2019-08" db="EMBL/GenBank/DDBJ databases">
        <title>Dermacoccus abyssi strain HZAU 226, whole genome Nanopore sequencing project.</title>
        <authorList>
            <person name="Guo A."/>
            <person name="Zhang X."/>
            <person name="Ruan Y."/>
            <person name="Liu W."/>
            <person name="Chen Q."/>
            <person name="Gu L."/>
        </authorList>
    </citation>
    <scope>NUCLEOTIDE SEQUENCE [LARGE SCALE GENOMIC DNA]</scope>
    <source>
        <strain evidence="2 3">HZAU 226</strain>
    </source>
</reference>